<name>A0A1M6RK55_9AQUI</name>
<dbReference type="Proteomes" id="UP000189810">
    <property type="component" value="Chromosome I"/>
</dbReference>
<dbReference type="AlphaFoldDB" id="A0A1M6RK55"/>
<evidence type="ECO:0008006" key="3">
    <source>
        <dbReference type="Google" id="ProtNLM"/>
    </source>
</evidence>
<evidence type="ECO:0000313" key="2">
    <source>
        <dbReference type="Proteomes" id="UP000189810"/>
    </source>
</evidence>
<keyword evidence="2" id="KW-1185">Reference proteome</keyword>
<proteinExistence type="predicted"/>
<organism evidence="1 2">
    <name type="scientific">Thermocrinis minervae</name>
    <dbReference type="NCBI Taxonomy" id="381751"/>
    <lineage>
        <taxon>Bacteria</taxon>
        <taxon>Pseudomonadati</taxon>
        <taxon>Aquificota</taxon>
        <taxon>Aquificia</taxon>
        <taxon>Aquificales</taxon>
        <taxon>Aquificaceae</taxon>
        <taxon>Thermocrinis</taxon>
    </lineage>
</organism>
<dbReference type="OrthoDB" id="15108at2"/>
<gene>
    <name evidence="1" type="ORF">SAMN05444391_0680</name>
</gene>
<evidence type="ECO:0000313" key="1">
    <source>
        <dbReference type="EMBL" id="SHK32717.1"/>
    </source>
</evidence>
<dbReference type="RefSeq" id="WP_079653829.1">
    <property type="nucleotide sequence ID" value="NZ_LT670846.1"/>
</dbReference>
<dbReference type="EMBL" id="LT670846">
    <property type="protein sequence ID" value="SHK32717.1"/>
    <property type="molecule type" value="Genomic_DNA"/>
</dbReference>
<sequence>MWFITFLMFGLSFALDACIRSVDNPYQDPYLDYLLVKTLEKALQESGRKLNCDKDAQDFYLKVTRLKEEPTAYTPFKRVNAYNLTLSLELRSGDKSKTYSRTINYFLPSGAYGNLPKRKALEDLLNIIYLDLLQDLKVYF</sequence>
<protein>
    <recommendedName>
        <fullName evidence="3">Lipopolysaccharide-assembly</fullName>
    </recommendedName>
</protein>
<accession>A0A1M6RK55</accession>
<reference evidence="1 2" key="1">
    <citation type="submission" date="2016-11" db="EMBL/GenBank/DDBJ databases">
        <authorList>
            <person name="Jaros S."/>
            <person name="Januszkiewicz K."/>
            <person name="Wedrychowicz H."/>
        </authorList>
    </citation>
    <scope>NUCLEOTIDE SEQUENCE [LARGE SCALE GENOMIC DNA]</scope>
    <source>
        <strain evidence="1 2">DSM 19557</strain>
    </source>
</reference>
<dbReference type="STRING" id="381751.SAMN05444391_0680"/>